<dbReference type="InterPro" id="IPR051209">
    <property type="entry name" value="FAD-bind_Monooxygenase_sf"/>
</dbReference>
<gene>
    <name evidence="2" type="ORF">SCUCBS95973_003299</name>
</gene>
<evidence type="ECO:0000256" key="1">
    <source>
        <dbReference type="ARBA" id="ARBA00010139"/>
    </source>
</evidence>
<comment type="caution">
    <text evidence="2">The sequence shown here is derived from an EMBL/GenBank/DDBJ whole genome shotgun (WGS) entry which is preliminary data.</text>
</comment>
<dbReference type="SUPFAM" id="SSF51905">
    <property type="entry name" value="FAD/NAD(P)-binding domain"/>
    <property type="match status" value="2"/>
</dbReference>
<dbReference type="Pfam" id="PF13450">
    <property type="entry name" value="NAD_binding_8"/>
    <property type="match status" value="1"/>
</dbReference>
<name>A0ABP0BEE9_9PEZI</name>
<reference evidence="2 3" key="1">
    <citation type="submission" date="2024-01" db="EMBL/GenBank/DDBJ databases">
        <authorList>
            <person name="Allen C."/>
            <person name="Tagirdzhanova G."/>
        </authorList>
    </citation>
    <scope>NUCLEOTIDE SEQUENCE [LARGE SCALE GENOMIC DNA]</scope>
</reference>
<accession>A0ABP0BEE9</accession>
<protein>
    <recommendedName>
        <fullName evidence="4">FAD/NAD(P)-binding domain-containing protein</fullName>
    </recommendedName>
</protein>
<dbReference type="PANTHER" id="PTHR42877:SF7">
    <property type="entry name" value="FLAVIN-BINDING MONOOXYGENASE-RELATED"/>
    <property type="match status" value="1"/>
</dbReference>
<comment type="similarity">
    <text evidence="1">Belongs to the FAD-binding monooxygenase family.</text>
</comment>
<evidence type="ECO:0000313" key="2">
    <source>
        <dbReference type="EMBL" id="CAK7217886.1"/>
    </source>
</evidence>
<dbReference type="InterPro" id="IPR036188">
    <property type="entry name" value="FAD/NAD-bd_sf"/>
</dbReference>
<proteinExistence type="inferred from homology"/>
<dbReference type="Proteomes" id="UP001642405">
    <property type="component" value="Unassembled WGS sequence"/>
</dbReference>
<organism evidence="2 3">
    <name type="scientific">Sporothrix curviconia</name>
    <dbReference type="NCBI Taxonomy" id="1260050"/>
    <lineage>
        <taxon>Eukaryota</taxon>
        <taxon>Fungi</taxon>
        <taxon>Dikarya</taxon>
        <taxon>Ascomycota</taxon>
        <taxon>Pezizomycotina</taxon>
        <taxon>Sordariomycetes</taxon>
        <taxon>Sordariomycetidae</taxon>
        <taxon>Ophiostomatales</taxon>
        <taxon>Ophiostomataceae</taxon>
        <taxon>Sporothrix</taxon>
    </lineage>
</organism>
<dbReference type="Gene3D" id="3.50.50.60">
    <property type="entry name" value="FAD/NAD(P)-binding domain"/>
    <property type="match status" value="2"/>
</dbReference>
<keyword evidence="3" id="KW-1185">Reference proteome</keyword>
<dbReference type="EMBL" id="CAWUHB010000014">
    <property type="protein sequence ID" value="CAK7217886.1"/>
    <property type="molecule type" value="Genomic_DNA"/>
</dbReference>
<dbReference type="PANTHER" id="PTHR42877">
    <property type="entry name" value="L-ORNITHINE N(5)-MONOOXYGENASE-RELATED"/>
    <property type="match status" value="1"/>
</dbReference>
<evidence type="ECO:0000313" key="3">
    <source>
        <dbReference type="Proteomes" id="UP001642405"/>
    </source>
</evidence>
<sequence>MAFLTNGSTNGANGTNGVSAPRPAYAYSKQPLWAPRPIRVVVIGCGVTSIAAVKLFKDRFLAQGKPVELVLYEKNTSVGGIWFENRYPGCSCDVPSHTYTYSWEGNPYWSRAYVGSDELYEYFEGRAKAYGVYDYVKLQHKAEVVINATGFFVPQVQPVAKHLYCFYRSPAWISPELAEELAPQGRDTVYSKEQQDAWANDPDAFLKLRKRAAHILNDGFDIIVKGSAVQKVATEQSRELMKTRLARRPELIDKLTPKFALGCCRFTPGHGYLEALCEDNTTVLTQNIKEVTATGITLVDGTAVALDVLICATGFNTSFCPPFTVVGENGAVLNDAWKTEPTSYMGIAAVGFPYYFMTSGPNSPSAHGTLIGCLETYIHYAFAAVDKLMTENVKKLAPQQAAVDDFQEHKDDIVKDLVWTSGCRSWYKNGAIDGKVWGPWPGSGPHFLEFMLRPRWEDWQITYRGANRFQFLGNGKAARELEKNGDLAWLITQPGAKAT</sequence>
<evidence type="ECO:0008006" key="4">
    <source>
        <dbReference type="Google" id="ProtNLM"/>
    </source>
</evidence>